<keyword evidence="4" id="KW-1185">Reference proteome</keyword>
<dbReference type="Pfam" id="PF21053">
    <property type="entry name" value="BFA1_C"/>
    <property type="match status" value="1"/>
</dbReference>
<evidence type="ECO:0008006" key="5">
    <source>
        <dbReference type="Google" id="ProtNLM"/>
    </source>
</evidence>
<gene>
    <name evidence="3" type="ORF">HPP92_015887</name>
</gene>
<dbReference type="InterPro" id="IPR012674">
    <property type="entry name" value="Calycin"/>
</dbReference>
<proteinExistence type="predicted"/>
<dbReference type="OrthoDB" id="6132182at2759"/>
<feature type="domain" description="DUF3598" evidence="1">
    <location>
        <begin position="82"/>
        <end position="255"/>
    </location>
</feature>
<reference evidence="3 4" key="1">
    <citation type="journal article" date="2020" name="Nat. Food">
        <title>A phased Vanilla planifolia genome enables genetic improvement of flavour and production.</title>
        <authorList>
            <person name="Hasing T."/>
            <person name="Tang H."/>
            <person name="Brym M."/>
            <person name="Khazi F."/>
            <person name="Huang T."/>
            <person name="Chambers A.H."/>
        </authorList>
    </citation>
    <scope>NUCLEOTIDE SEQUENCE [LARGE SCALE GENOMIC DNA]</scope>
    <source>
        <tissue evidence="3">Leaf</tissue>
    </source>
</reference>
<dbReference type="PANTHER" id="PTHR33404:SF3">
    <property type="entry name" value="NMDA RECEPTOR SUBUNIT EPSILON-1, PUTATIVE (DUF3598)-RELATED"/>
    <property type="match status" value="1"/>
</dbReference>
<name>A0A835QPI5_VANPL</name>
<feature type="domain" description="Biogenesis factor required for ATP synthase 1-like C-terminal" evidence="2">
    <location>
        <begin position="273"/>
        <end position="410"/>
    </location>
</feature>
<sequence length="411" mass="45626">MAETLIPSCVQGISSTLSKSWARIRYTPATVKVSVSGRPEKLGFRARSIAMGRRRLRLLASAIASVEVEDDESMSIHSLRLFFALNIGKWNGSFYQFDAHGNMLQSVITKLSVSSYGEDDLISLIQSLYIKQPLSSTLIVGHNSEAEWLEYKIKETNIFTVDKYQQIGFFPTEKAFSLRYQTAGMLETVLRVGVLGEDDIGEESPRNLRVPSRRPSIVCENCLYSLKKDMRVRAFHVMDPKGILEMLLIFVEQRGDATPSISSLFSSVVPEKITPFLGKWKGHSITKRTGVYGATIEEAETVTLLDLHGNGQLIQGVTSTCSASASESKVHWCGTLSDNLITFDGGFQVTLLPGGMYMGCPADIGKSVAELQSFHLEFCWMESPDTRQRLIRTYDKDGLAVSSTYILETKA</sequence>
<organism evidence="3 4">
    <name type="scientific">Vanilla planifolia</name>
    <name type="common">Vanilla</name>
    <dbReference type="NCBI Taxonomy" id="51239"/>
    <lineage>
        <taxon>Eukaryota</taxon>
        <taxon>Viridiplantae</taxon>
        <taxon>Streptophyta</taxon>
        <taxon>Embryophyta</taxon>
        <taxon>Tracheophyta</taxon>
        <taxon>Spermatophyta</taxon>
        <taxon>Magnoliopsida</taxon>
        <taxon>Liliopsida</taxon>
        <taxon>Asparagales</taxon>
        <taxon>Orchidaceae</taxon>
        <taxon>Vanilloideae</taxon>
        <taxon>Vanilleae</taxon>
        <taxon>Vanilla</taxon>
    </lineage>
</organism>
<protein>
    <recommendedName>
        <fullName evidence="5">DUF3598 domain-containing protein</fullName>
    </recommendedName>
</protein>
<comment type="caution">
    <text evidence="3">The sequence shown here is derived from an EMBL/GenBank/DDBJ whole genome shotgun (WGS) entry which is preliminary data.</text>
</comment>
<dbReference type="Proteomes" id="UP000636800">
    <property type="component" value="Chromosome 7"/>
</dbReference>
<evidence type="ECO:0000313" key="3">
    <source>
        <dbReference type="EMBL" id="KAG0474030.1"/>
    </source>
</evidence>
<dbReference type="PANTHER" id="PTHR33404">
    <property type="entry name" value="CELL DIVISION TOPOLOGICAL SPECIFICITY FACTOR HOMOLOG, CHLOROPLASTIC"/>
    <property type="match status" value="1"/>
</dbReference>
<dbReference type="SUPFAM" id="SSF50814">
    <property type="entry name" value="Lipocalins"/>
    <property type="match status" value="2"/>
</dbReference>
<dbReference type="FunFam" id="2.40.128.20:FF:000017">
    <property type="entry name" value="OsWRKY4 family protein"/>
    <property type="match status" value="1"/>
</dbReference>
<dbReference type="AlphaFoldDB" id="A0A835QPI5"/>
<evidence type="ECO:0000259" key="1">
    <source>
        <dbReference type="Pfam" id="PF12204"/>
    </source>
</evidence>
<dbReference type="Gene3D" id="2.40.128.20">
    <property type="match status" value="2"/>
</dbReference>
<evidence type="ECO:0000313" key="4">
    <source>
        <dbReference type="Proteomes" id="UP000636800"/>
    </source>
</evidence>
<dbReference type="GO" id="GO:0010020">
    <property type="term" value="P:chloroplast fission"/>
    <property type="evidence" value="ECO:0007669"/>
    <property type="project" value="TreeGrafter"/>
</dbReference>
<dbReference type="EMBL" id="JADCNL010000007">
    <property type="protein sequence ID" value="KAG0474030.1"/>
    <property type="molecule type" value="Genomic_DNA"/>
</dbReference>
<dbReference type="FunFam" id="2.40.128.20:FF:000013">
    <property type="entry name" value="OsWRKY4 family protein"/>
    <property type="match status" value="1"/>
</dbReference>
<dbReference type="InterPro" id="IPR048378">
    <property type="entry name" value="BFA1-like_C"/>
</dbReference>
<dbReference type="InterPro" id="IPR022017">
    <property type="entry name" value="BFA1-like_DUF3598"/>
</dbReference>
<evidence type="ECO:0000259" key="2">
    <source>
        <dbReference type="Pfam" id="PF21053"/>
    </source>
</evidence>
<dbReference type="Pfam" id="PF12204">
    <property type="entry name" value="DUF3598_N"/>
    <property type="match status" value="1"/>
</dbReference>
<accession>A0A835QPI5</accession>